<comment type="caution">
    <text evidence="2">The sequence shown here is derived from an EMBL/GenBank/DDBJ whole genome shotgun (WGS) entry which is preliminary data.</text>
</comment>
<organism evidence="2 4">
    <name type="scientific">Didymodactylos carnosus</name>
    <dbReference type="NCBI Taxonomy" id="1234261"/>
    <lineage>
        <taxon>Eukaryota</taxon>
        <taxon>Metazoa</taxon>
        <taxon>Spiralia</taxon>
        <taxon>Gnathifera</taxon>
        <taxon>Rotifera</taxon>
        <taxon>Eurotatoria</taxon>
        <taxon>Bdelloidea</taxon>
        <taxon>Philodinida</taxon>
        <taxon>Philodinidae</taxon>
        <taxon>Didymodactylos</taxon>
    </lineage>
</organism>
<evidence type="ECO:0000313" key="3">
    <source>
        <dbReference type="EMBL" id="CAF3529140.1"/>
    </source>
</evidence>
<feature type="compositionally biased region" description="Basic residues" evidence="1">
    <location>
        <begin position="100"/>
        <end position="116"/>
    </location>
</feature>
<feature type="compositionally biased region" description="Polar residues" evidence="1">
    <location>
        <begin position="40"/>
        <end position="50"/>
    </location>
</feature>
<keyword evidence="4" id="KW-1185">Reference proteome</keyword>
<reference evidence="2" key="1">
    <citation type="submission" date="2021-02" db="EMBL/GenBank/DDBJ databases">
        <authorList>
            <person name="Nowell W R."/>
        </authorList>
    </citation>
    <scope>NUCLEOTIDE SEQUENCE</scope>
</reference>
<dbReference type="EMBL" id="CAJOBC010000063">
    <property type="protein sequence ID" value="CAF3529140.1"/>
    <property type="molecule type" value="Genomic_DNA"/>
</dbReference>
<proteinExistence type="predicted"/>
<feature type="region of interest" description="Disordered" evidence="1">
    <location>
        <begin position="34"/>
        <end position="61"/>
    </location>
</feature>
<dbReference type="Proteomes" id="UP000681722">
    <property type="component" value="Unassembled WGS sequence"/>
</dbReference>
<feature type="compositionally biased region" description="Polar residues" evidence="1">
    <location>
        <begin position="81"/>
        <end position="96"/>
    </location>
</feature>
<protein>
    <submittedName>
        <fullName evidence="2">Uncharacterized protein</fullName>
    </submittedName>
</protein>
<feature type="region of interest" description="Disordered" evidence="1">
    <location>
        <begin position="81"/>
        <end position="116"/>
    </location>
</feature>
<dbReference type="Proteomes" id="UP000663829">
    <property type="component" value="Unassembled WGS sequence"/>
</dbReference>
<gene>
    <name evidence="2" type="ORF">GPM918_LOCUS759</name>
    <name evidence="3" type="ORF">SRO942_LOCUS760</name>
</gene>
<dbReference type="EMBL" id="CAJNOQ010000063">
    <property type="protein sequence ID" value="CAF0749785.1"/>
    <property type="molecule type" value="Genomic_DNA"/>
</dbReference>
<evidence type="ECO:0000313" key="2">
    <source>
        <dbReference type="EMBL" id="CAF0749785.1"/>
    </source>
</evidence>
<evidence type="ECO:0000313" key="4">
    <source>
        <dbReference type="Proteomes" id="UP000663829"/>
    </source>
</evidence>
<evidence type="ECO:0000256" key="1">
    <source>
        <dbReference type="SAM" id="MobiDB-lite"/>
    </source>
</evidence>
<dbReference type="AlphaFoldDB" id="A0A813P4L9"/>
<name>A0A813P4L9_9BILA</name>
<sequence>MTRFQFGGISESVLRSPSYTKYVKDIDETMLKSPKPRKITTANRLSSNNKENNDPAVVKHPYSLDHSDEYELNEGNNQNVLVTEEQPSQENVTTEELSSKRKRSQTAKRAQLKIKN</sequence>
<accession>A0A813P4L9</accession>